<dbReference type="RefSeq" id="WP_091785106.1">
    <property type="nucleotide sequence ID" value="NZ_LT629711.1"/>
</dbReference>
<dbReference type="AlphaFoldDB" id="A0A1H0S0L9"/>
<keyword evidence="1" id="KW-0472">Membrane</keyword>
<gene>
    <name evidence="2" type="ORF">SAMN04489867_2159</name>
</gene>
<evidence type="ECO:0000313" key="3">
    <source>
        <dbReference type="Proteomes" id="UP000199077"/>
    </source>
</evidence>
<dbReference type="Proteomes" id="UP000199077">
    <property type="component" value="Chromosome I"/>
</dbReference>
<feature type="transmembrane region" description="Helical" evidence="1">
    <location>
        <begin position="42"/>
        <end position="63"/>
    </location>
</feature>
<keyword evidence="1" id="KW-1133">Transmembrane helix</keyword>
<evidence type="ECO:0000256" key="1">
    <source>
        <dbReference type="SAM" id="Phobius"/>
    </source>
</evidence>
<keyword evidence="3" id="KW-1185">Reference proteome</keyword>
<organism evidence="2 3">
    <name type="scientific">Pedococcus dokdonensis</name>
    <dbReference type="NCBI Taxonomy" id="443156"/>
    <lineage>
        <taxon>Bacteria</taxon>
        <taxon>Bacillati</taxon>
        <taxon>Actinomycetota</taxon>
        <taxon>Actinomycetes</taxon>
        <taxon>Micrococcales</taxon>
        <taxon>Intrasporangiaceae</taxon>
        <taxon>Pedococcus</taxon>
    </lineage>
</organism>
<dbReference type="EMBL" id="LT629711">
    <property type="protein sequence ID" value="SDP35175.1"/>
    <property type="molecule type" value="Genomic_DNA"/>
</dbReference>
<accession>A0A1H0S0L9</accession>
<proteinExistence type="predicted"/>
<reference evidence="3" key="1">
    <citation type="submission" date="2016-10" db="EMBL/GenBank/DDBJ databases">
        <authorList>
            <person name="Varghese N."/>
            <person name="Submissions S."/>
        </authorList>
    </citation>
    <scope>NUCLEOTIDE SEQUENCE [LARGE SCALE GENOMIC DNA]</scope>
    <source>
        <strain evidence="3">DSM 22329</strain>
    </source>
</reference>
<keyword evidence="1" id="KW-0812">Transmembrane</keyword>
<sequence>MTDLETRLRDAMHAAVPEQFDTSDLAVAARRQAISTRRLRRAAVATGAAVVVAVVGVGASGVFRNRAAEPAVPSPSQSRPINPCPELQSTISPLGGVPASPLSERADAVLVCALVGGDSVWPGSLPPDEAVVRPATLDLLNWRLASDPDAKKCGDRPHGPAFTVSVRDRQGQARTYLNTDLLCDGWVFLDSYYVGLAEQSADWSAALPPLDDYPTCPSALHDPDSNPVELPKGTVLASASSCTYPAIDPLAVTSDTVPTMLYPRRGPFGERDLALLNASLARTGTTAALDPGCNAEAHLPLTYVLRAVTTAGQRVWLTSSPQCLPHFHVNGQRHITIVLDPPAVDAITGPLDRFP</sequence>
<protein>
    <submittedName>
        <fullName evidence="2">Uncharacterized protein</fullName>
    </submittedName>
</protein>
<evidence type="ECO:0000313" key="2">
    <source>
        <dbReference type="EMBL" id="SDP35175.1"/>
    </source>
</evidence>
<dbReference type="OrthoDB" id="4855805at2"/>
<dbReference type="STRING" id="443156.SAMN04489867_2159"/>
<name>A0A1H0S0L9_9MICO</name>